<feature type="region of interest" description="Disordered" evidence="1">
    <location>
        <begin position="1"/>
        <end position="28"/>
    </location>
</feature>
<reference evidence="2" key="1">
    <citation type="submission" date="2020-03" db="EMBL/GenBank/DDBJ databases">
        <authorList>
            <person name="Weist P."/>
        </authorList>
    </citation>
    <scope>NUCLEOTIDE SEQUENCE</scope>
</reference>
<evidence type="ECO:0000313" key="3">
    <source>
        <dbReference type="Proteomes" id="UP001153269"/>
    </source>
</evidence>
<accession>A0A9N7VHS4</accession>
<proteinExistence type="predicted"/>
<dbReference type="AlphaFoldDB" id="A0A9N7VHS4"/>
<gene>
    <name evidence="2" type="ORF">PLEPLA_LOCUS36338</name>
</gene>
<feature type="compositionally biased region" description="Low complexity" evidence="1">
    <location>
        <begin position="61"/>
        <end position="74"/>
    </location>
</feature>
<comment type="caution">
    <text evidence="2">The sequence shown here is derived from an EMBL/GenBank/DDBJ whole genome shotgun (WGS) entry which is preliminary data.</text>
</comment>
<protein>
    <submittedName>
        <fullName evidence="2">Uncharacterized protein</fullName>
    </submittedName>
</protein>
<dbReference type="Proteomes" id="UP001153269">
    <property type="component" value="Unassembled WGS sequence"/>
</dbReference>
<keyword evidence="3" id="KW-1185">Reference proteome</keyword>
<dbReference type="EMBL" id="CADEAL010003986">
    <property type="protein sequence ID" value="CAB1448689.1"/>
    <property type="molecule type" value="Genomic_DNA"/>
</dbReference>
<organism evidence="2 3">
    <name type="scientific">Pleuronectes platessa</name>
    <name type="common">European plaice</name>
    <dbReference type="NCBI Taxonomy" id="8262"/>
    <lineage>
        <taxon>Eukaryota</taxon>
        <taxon>Metazoa</taxon>
        <taxon>Chordata</taxon>
        <taxon>Craniata</taxon>
        <taxon>Vertebrata</taxon>
        <taxon>Euteleostomi</taxon>
        <taxon>Actinopterygii</taxon>
        <taxon>Neopterygii</taxon>
        <taxon>Teleostei</taxon>
        <taxon>Neoteleostei</taxon>
        <taxon>Acanthomorphata</taxon>
        <taxon>Carangaria</taxon>
        <taxon>Pleuronectiformes</taxon>
        <taxon>Pleuronectoidei</taxon>
        <taxon>Pleuronectidae</taxon>
        <taxon>Pleuronectes</taxon>
    </lineage>
</organism>
<feature type="region of interest" description="Disordered" evidence="1">
    <location>
        <begin position="61"/>
        <end position="80"/>
    </location>
</feature>
<evidence type="ECO:0000313" key="2">
    <source>
        <dbReference type="EMBL" id="CAB1448689.1"/>
    </source>
</evidence>
<sequence length="117" mass="12247">MCEDAAAMAELSASGDDNKPSPPHPYDLVLKPGSLQSNSSQQASIAVQCVSVLLTLFPSHSLSASSSSSSSSSSVEPTLNHIAITERSDKEVELNHRCVNETDQQPPFSCPICGGCV</sequence>
<name>A0A9N7VHS4_PLEPL</name>
<evidence type="ECO:0000256" key="1">
    <source>
        <dbReference type="SAM" id="MobiDB-lite"/>
    </source>
</evidence>